<dbReference type="PANTHER" id="PTHR45650">
    <property type="entry name" value="GDSL-LIKE LIPASE/ACYLHYDROLASE-RELATED"/>
    <property type="match status" value="1"/>
</dbReference>
<sequence>MKTNSYVPVFFFCLLLHIFPTAKSQKPLAPALYAFGDSLLDAGNNNYLPTSAKANFLPYGINFPNGPTGRFTNGKTSADILAEYLGLPFPPAYLSLSEDQKMATKTGMNYASGSSGILAGTGKIMGDNLELDKQMELFQDTVKNYLPKQFSNVQQLSQYLSKSIFMISAGSNDFILNFSSQYTRNGISVPKVTPEAFSEKLKVTLSEHLQRLYELGARKFIISEVGPLGCIPAVIKTVKPIGSSGSCTEDINEWANIFNQKVGALVKELSANLPGSMFVNMRVNSLALNIHDKPAVYGIREVSEPCCAGALNGILLCPPLSPACLLPQTHYFFDPVHPSQTVNTVIIRQCFNGSTICLPNVQQLLQA</sequence>
<evidence type="ECO:0000313" key="8">
    <source>
        <dbReference type="Proteomes" id="UP000189703"/>
    </source>
</evidence>
<dbReference type="InterPro" id="IPR001087">
    <property type="entry name" value="GDSL"/>
</dbReference>
<dbReference type="GeneID" id="104597857"/>
<dbReference type="InterPro" id="IPR051238">
    <property type="entry name" value="GDSL_esterase/lipase"/>
</dbReference>
<accession>A0A1U7ZU48</accession>
<dbReference type="Pfam" id="PF00657">
    <property type="entry name" value="Lipase_GDSL"/>
    <property type="match status" value="1"/>
</dbReference>
<dbReference type="Gene3D" id="3.40.50.1110">
    <property type="entry name" value="SGNH hydrolase"/>
    <property type="match status" value="1"/>
</dbReference>
<evidence type="ECO:0000256" key="3">
    <source>
        <dbReference type="ARBA" id="ARBA00022525"/>
    </source>
</evidence>
<keyword evidence="4" id="KW-0732">Signal</keyword>
<dbReference type="InterPro" id="IPR036514">
    <property type="entry name" value="SGNH_hydro_sf"/>
</dbReference>
<dbReference type="OMA" id="KRTSCTP"/>
<dbReference type="CDD" id="cd01837">
    <property type="entry name" value="SGNH_plant_lipase_like"/>
    <property type="match status" value="1"/>
</dbReference>
<reference evidence="9" key="1">
    <citation type="submission" date="2025-08" db="UniProtKB">
        <authorList>
            <consortium name="RefSeq"/>
        </authorList>
    </citation>
    <scope>IDENTIFICATION</scope>
</reference>
<dbReference type="eggNOG" id="ENOG502QR84">
    <property type="taxonomic scope" value="Eukaryota"/>
</dbReference>
<evidence type="ECO:0000256" key="1">
    <source>
        <dbReference type="ARBA" id="ARBA00004613"/>
    </source>
</evidence>
<dbReference type="PROSITE" id="PS01098">
    <property type="entry name" value="LIPASE_GDSL_SER"/>
    <property type="match status" value="1"/>
</dbReference>
<keyword evidence="6" id="KW-0442">Lipid degradation</keyword>
<dbReference type="Proteomes" id="UP000189703">
    <property type="component" value="Unplaced"/>
</dbReference>
<evidence type="ECO:0000256" key="2">
    <source>
        <dbReference type="ARBA" id="ARBA00008668"/>
    </source>
</evidence>
<evidence type="ECO:0000256" key="7">
    <source>
        <dbReference type="ARBA" id="ARBA00023098"/>
    </source>
</evidence>
<proteinExistence type="inferred from homology"/>
<evidence type="ECO:0000313" key="9">
    <source>
        <dbReference type="RefSeq" id="XP_010257904.1"/>
    </source>
</evidence>
<keyword evidence="3" id="KW-0964">Secreted</keyword>
<gene>
    <name evidence="9" type="primary">LOC104597857</name>
</gene>
<evidence type="ECO:0000256" key="4">
    <source>
        <dbReference type="ARBA" id="ARBA00022729"/>
    </source>
</evidence>
<comment type="subcellular location">
    <subcellularLocation>
        <location evidence="1">Secreted</location>
    </subcellularLocation>
</comment>
<dbReference type="GO" id="GO:0016298">
    <property type="term" value="F:lipase activity"/>
    <property type="evidence" value="ECO:0007669"/>
    <property type="project" value="InterPro"/>
</dbReference>
<keyword evidence="8" id="KW-1185">Reference proteome</keyword>
<dbReference type="PANTHER" id="PTHR45650:SF14">
    <property type="entry name" value="GDSL ESTERASE_LIPASE 7-LIKE"/>
    <property type="match status" value="1"/>
</dbReference>
<keyword evidence="5" id="KW-0378">Hydrolase</keyword>
<dbReference type="InterPro" id="IPR035669">
    <property type="entry name" value="SGNH_plant_lipase-like"/>
</dbReference>
<dbReference type="AlphaFoldDB" id="A0A1U7ZU48"/>
<dbReference type="RefSeq" id="XP_010257904.1">
    <property type="nucleotide sequence ID" value="XM_010259602.2"/>
</dbReference>
<organism evidence="8 9">
    <name type="scientific">Nelumbo nucifera</name>
    <name type="common">Sacred lotus</name>
    <dbReference type="NCBI Taxonomy" id="4432"/>
    <lineage>
        <taxon>Eukaryota</taxon>
        <taxon>Viridiplantae</taxon>
        <taxon>Streptophyta</taxon>
        <taxon>Embryophyta</taxon>
        <taxon>Tracheophyta</taxon>
        <taxon>Spermatophyta</taxon>
        <taxon>Magnoliopsida</taxon>
        <taxon>Proteales</taxon>
        <taxon>Nelumbonaceae</taxon>
        <taxon>Nelumbo</taxon>
    </lineage>
</organism>
<evidence type="ECO:0000256" key="6">
    <source>
        <dbReference type="ARBA" id="ARBA00022963"/>
    </source>
</evidence>
<dbReference type="KEGG" id="nnu:104597857"/>
<dbReference type="OrthoDB" id="1608148at2759"/>
<comment type="similarity">
    <text evidence="2">Belongs to the 'GDSL' lipolytic enzyme family.</text>
</comment>
<evidence type="ECO:0000256" key="5">
    <source>
        <dbReference type="ARBA" id="ARBA00022801"/>
    </source>
</evidence>
<dbReference type="InterPro" id="IPR008265">
    <property type="entry name" value="Lipase_GDSL_AS"/>
</dbReference>
<dbReference type="GO" id="GO:0005576">
    <property type="term" value="C:extracellular region"/>
    <property type="evidence" value="ECO:0007669"/>
    <property type="project" value="UniProtKB-SubCell"/>
</dbReference>
<protein>
    <submittedName>
        <fullName evidence="9">GDSL esterase/lipase 7-like</fullName>
    </submittedName>
</protein>
<keyword evidence="7" id="KW-0443">Lipid metabolism</keyword>
<name>A0A1U7ZU48_NELNU</name>
<dbReference type="GO" id="GO:0016042">
    <property type="term" value="P:lipid catabolic process"/>
    <property type="evidence" value="ECO:0007669"/>
    <property type="project" value="UniProtKB-KW"/>
</dbReference>